<reference evidence="3" key="2">
    <citation type="submission" date="2020-05" db="UniProtKB">
        <authorList>
            <consortium name="EnsemblMetazoa"/>
        </authorList>
    </citation>
    <scope>IDENTIFICATION</scope>
</reference>
<feature type="region of interest" description="Disordered" evidence="1">
    <location>
        <begin position="1"/>
        <end position="47"/>
    </location>
</feature>
<dbReference type="EMBL" id="ATLV01006317">
    <property type="status" value="NOT_ANNOTATED_CDS"/>
    <property type="molecule type" value="Genomic_DNA"/>
</dbReference>
<dbReference type="VEuPathDB" id="VectorBase:ASIC001448"/>
<evidence type="ECO:0000313" key="3">
    <source>
        <dbReference type="EnsemblMetazoa" id="ASIC001448-PA"/>
    </source>
</evidence>
<evidence type="ECO:0000313" key="2">
    <source>
        <dbReference type="EMBL" id="KFB35258.1"/>
    </source>
</evidence>
<feature type="compositionally biased region" description="Basic and acidic residues" evidence="1">
    <location>
        <begin position="11"/>
        <end position="31"/>
    </location>
</feature>
<sequence>MLPADTANSWQRHDVEPTKRPPKTEKIEATTRHGHKEPQMTTANPANDCCGLFAELRA</sequence>
<evidence type="ECO:0000313" key="4">
    <source>
        <dbReference type="Proteomes" id="UP000030765"/>
    </source>
</evidence>
<organism evidence="2">
    <name type="scientific">Anopheles sinensis</name>
    <name type="common">Mosquito</name>
    <dbReference type="NCBI Taxonomy" id="74873"/>
    <lineage>
        <taxon>Eukaryota</taxon>
        <taxon>Metazoa</taxon>
        <taxon>Ecdysozoa</taxon>
        <taxon>Arthropoda</taxon>
        <taxon>Hexapoda</taxon>
        <taxon>Insecta</taxon>
        <taxon>Pterygota</taxon>
        <taxon>Neoptera</taxon>
        <taxon>Endopterygota</taxon>
        <taxon>Diptera</taxon>
        <taxon>Nematocera</taxon>
        <taxon>Culicoidea</taxon>
        <taxon>Culicidae</taxon>
        <taxon>Anophelinae</taxon>
        <taxon>Anopheles</taxon>
    </lineage>
</organism>
<keyword evidence="4" id="KW-1185">Reference proteome</keyword>
<gene>
    <name evidence="2" type="ORF">ZHAS_00001448</name>
</gene>
<proteinExistence type="predicted"/>
<dbReference type="Proteomes" id="UP000030765">
    <property type="component" value="Unassembled WGS sequence"/>
</dbReference>
<name>A0A084VBB4_ANOSI</name>
<dbReference type="EnsemblMetazoa" id="ASIC001448-RA">
    <property type="protein sequence ID" value="ASIC001448-PA"/>
    <property type="gene ID" value="ASIC001448"/>
</dbReference>
<dbReference type="AlphaFoldDB" id="A0A084VBB4"/>
<feature type="compositionally biased region" description="Polar residues" evidence="1">
    <location>
        <begin position="1"/>
        <end position="10"/>
    </location>
</feature>
<protein>
    <submittedName>
        <fullName evidence="2 3">Uncharacterized protein</fullName>
    </submittedName>
</protein>
<reference evidence="2 4" key="1">
    <citation type="journal article" date="2014" name="BMC Genomics">
        <title>Genome sequence of Anopheles sinensis provides insight into genetics basis of mosquito competence for malaria parasites.</title>
        <authorList>
            <person name="Zhou D."/>
            <person name="Zhang D."/>
            <person name="Ding G."/>
            <person name="Shi L."/>
            <person name="Hou Q."/>
            <person name="Ye Y."/>
            <person name="Xu Y."/>
            <person name="Zhou H."/>
            <person name="Xiong C."/>
            <person name="Li S."/>
            <person name="Yu J."/>
            <person name="Hong S."/>
            <person name="Yu X."/>
            <person name="Zou P."/>
            <person name="Chen C."/>
            <person name="Chang X."/>
            <person name="Wang W."/>
            <person name="Lv Y."/>
            <person name="Sun Y."/>
            <person name="Ma L."/>
            <person name="Shen B."/>
            <person name="Zhu C."/>
        </authorList>
    </citation>
    <scope>NUCLEOTIDE SEQUENCE [LARGE SCALE GENOMIC DNA]</scope>
</reference>
<accession>A0A084VBB4</accession>
<evidence type="ECO:0000256" key="1">
    <source>
        <dbReference type="SAM" id="MobiDB-lite"/>
    </source>
</evidence>
<dbReference type="EMBL" id="KE524352">
    <property type="protein sequence ID" value="KFB35258.1"/>
    <property type="molecule type" value="Genomic_DNA"/>
</dbReference>